<gene>
    <name evidence="2" type="ORF">Verru16b_01998</name>
</gene>
<reference evidence="2 3" key="1">
    <citation type="submission" date="2016-06" db="EMBL/GenBank/DDBJ databases">
        <title>Three novel species with peptidoglycan cell walls form the new genus Lacunisphaera gen. nov. in the family Opitutaceae of the verrucomicrobial subdivision 4.</title>
        <authorList>
            <person name="Rast P."/>
            <person name="Gloeckner I."/>
            <person name="Jogler M."/>
            <person name="Boedeker C."/>
            <person name="Jeske O."/>
            <person name="Wiegand S."/>
            <person name="Reinhardt R."/>
            <person name="Schumann P."/>
            <person name="Rohde M."/>
            <person name="Spring S."/>
            <person name="Gloeckner F.O."/>
            <person name="Jogler C."/>
        </authorList>
    </citation>
    <scope>NUCLEOTIDE SEQUENCE [LARGE SCALE GENOMIC DNA]</scope>
    <source>
        <strain evidence="2 3">IG16b</strain>
    </source>
</reference>
<dbReference type="OrthoDB" id="180343at2"/>
<feature type="transmembrane region" description="Helical" evidence="1">
    <location>
        <begin position="281"/>
        <end position="304"/>
    </location>
</feature>
<feature type="transmembrane region" description="Helical" evidence="1">
    <location>
        <begin position="64"/>
        <end position="87"/>
    </location>
</feature>
<feature type="transmembrane region" description="Helical" evidence="1">
    <location>
        <begin position="419"/>
        <end position="437"/>
    </location>
</feature>
<keyword evidence="1" id="KW-0472">Membrane</keyword>
<feature type="transmembrane region" description="Helical" evidence="1">
    <location>
        <begin position="229"/>
        <end position="246"/>
    </location>
</feature>
<feature type="transmembrane region" description="Helical" evidence="1">
    <location>
        <begin position="395"/>
        <end position="412"/>
    </location>
</feature>
<feature type="transmembrane region" description="Helical" evidence="1">
    <location>
        <begin position="324"/>
        <end position="344"/>
    </location>
</feature>
<proteinExistence type="predicted"/>
<organism evidence="2 3">
    <name type="scientific">Lacunisphaera limnophila</name>
    <dbReference type="NCBI Taxonomy" id="1838286"/>
    <lineage>
        <taxon>Bacteria</taxon>
        <taxon>Pseudomonadati</taxon>
        <taxon>Verrucomicrobiota</taxon>
        <taxon>Opitutia</taxon>
        <taxon>Opitutales</taxon>
        <taxon>Opitutaceae</taxon>
        <taxon>Lacunisphaera</taxon>
    </lineage>
</organism>
<keyword evidence="3" id="KW-1185">Reference proteome</keyword>
<feature type="transmembrane region" description="Helical" evidence="1">
    <location>
        <begin position="37"/>
        <end position="58"/>
    </location>
</feature>
<accession>A0A1D8AVK6</accession>
<dbReference type="Proteomes" id="UP000095228">
    <property type="component" value="Chromosome"/>
</dbReference>
<feature type="transmembrane region" description="Helical" evidence="1">
    <location>
        <begin position="6"/>
        <end position="25"/>
    </location>
</feature>
<evidence type="ECO:0000313" key="2">
    <source>
        <dbReference type="EMBL" id="AOS44929.1"/>
    </source>
</evidence>
<feature type="transmembrane region" description="Helical" evidence="1">
    <location>
        <begin position="99"/>
        <end position="117"/>
    </location>
</feature>
<evidence type="ECO:0008006" key="4">
    <source>
        <dbReference type="Google" id="ProtNLM"/>
    </source>
</evidence>
<dbReference type="STRING" id="1838286.Verru16b_01998"/>
<name>A0A1D8AVK6_9BACT</name>
<dbReference type="EMBL" id="CP016094">
    <property type="protein sequence ID" value="AOS44929.1"/>
    <property type="molecule type" value="Genomic_DNA"/>
</dbReference>
<feature type="transmembrane region" description="Helical" evidence="1">
    <location>
        <begin position="365"/>
        <end position="389"/>
    </location>
</feature>
<feature type="transmembrane region" description="Helical" evidence="1">
    <location>
        <begin position="197"/>
        <end position="217"/>
    </location>
</feature>
<keyword evidence="1" id="KW-1133">Transmembrane helix</keyword>
<sequence>MNQLEGLLILLALPAGLILTGYWVAGLLTAETPLERLALALPAGLVTALAAVAAINFFHPLAGLWAYACLSTALLPVLVPALRRALVRDITAAWRARQGPVLAASGLFFACLLWPVLHHPTALFYDGTSNHDSFFWISGAEHLKRNTYMDRPVLSPTQPLTNATPAIIGWKPDWGRMGAEGLLAMLSSVVGVSPLKLFLYATASLQFAWVALAWLGLRTFYGPLSARPIAAALVCLQPVFTFFFGNSNLPNLLGALAGATLVIATARALTAPAGRAPATGWLLLILLSLHGLLCAYPEMVPFVLLPAGLLWLRHWVVTGPRAAWRPAALVASAIILGFLLNAASTLRAVHGFMASLAIARADTNWANLFNPLVVAEYLPALATLSVGAARDLGPWLGWPLSLAIVVGLGCMFRFARDRFGLAAVFASTLLLIGYTLIHDFSYGWQKSVQFAGVFFGMAFPAAVLDGLNRARATGPVIWRRLTTAGLAGLAAFLVFATAMEFREGYKWSDRKVISADWFKLRELAGETLRGKTVLVEPATFRMAFFHGMWAAYFLRDSHLYYAARGEENGGYLRNGVHTELHPDMPAPAAYLVSRLWADTFDANTPRLLTGREFTLLQKRNRVLAMDGVQPLNGPPDNASGSITLEIEPHSAAHLLLTLTPRPRDSTLTGRWAVARRAAGHPDFTTELAGPPPWAVRLPLIPSVVNQLSLHFTSAGEPPGPATFQVRGLRIEDAP</sequence>
<feature type="transmembrane region" description="Helical" evidence="1">
    <location>
        <begin position="252"/>
        <end position="269"/>
    </location>
</feature>
<protein>
    <recommendedName>
        <fullName evidence="4">Glycosyltransferase RgtA/B/C/D-like domain-containing protein</fullName>
    </recommendedName>
</protein>
<dbReference type="RefSeq" id="WP_069962132.1">
    <property type="nucleotide sequence ID" value="NZ_CP016094.1"/>
</dbReference>
<dbReference type="AlphaFoldDB" id="A0A1D8AVK6"/>
<dbReference type="KEGG" id="obg:Verru16b_01998"/>
<keyword evidence="1" id="KW-0812">Transmembrane</keyword>
<feature type="transmembrane region" description="Helical" evidence="1">
    <location>
        <begin position="480"/>
        <end position="499"/>
    </location>
</feature>
<evidence type="ECO:0000256" key="1">
    <source>
        <dbReference type="SAM" id="Phobius"/>
    </source>
</evidence>
<evidence type="ECO:0000313" key="3">
    <source>
        <dbReference type="Proteomes" id="UP000095228"/>
    </source>
</evidence>
<feature type="transmembrane region" description="Helical" evidence="1">
    <location>
        <begin position="449"/>
        <end position="468"/>
    </location>
</feature>